<feature type="domain" description="NYN" evidence="1">
    <location>
        <begin position="4"/>
        <end position="170"/>
    </location>
</feature>
<gene>
    <name evidence="2" type="ORF">GRI97_05370</name>
</gene>
<protein>
    <submittedName>
        <fullName evidence="2">NYN domain-containing protein</fullName>
    </submittedName>
</protein>
<comment type="caution">
    <text evidence="2">The sequence shown here is derived from an EMBL/GenBank/DDBJ whole genome shotgun (WGS) entry which is preliminary data.</text>
</comment>
<dbReference type="Gene3D" id="3.40.50.1010">
    <property type="entry name" value="5'-nuclease"/>
    <property type="match status" value="1"/>
</dbReference>
<evidence type="ECO:0000259" key="1">
    <source>
        <dbReference type="Pfam" id="PF01936"/>
    </source>
</evidence>
<dbReference type="InterPro" id="IPR021139">
    <property type="entry name" value="NYN"/>
</dbReference>
<sequence length="414" mass="45735">MPTRTALLIDFDNLFIALWEVDREAAMRFASEPGEWLQALANSHLTGEPRRWLVTRCYLNPAGYVHATADRTERLYFSRFRPGLVRAGFEVIDCPVVTRQGKNAADIRIVLDVMDLLNHKTQFDEFVLGSGDADFTPLLQRIRAADRRIAVVSPSYLASAYTAIADQIVDFDAMTAILHSDAGTDAVDDFDGANGSAATVSEEEQQRFAELIRQRYDEATGPLNLASLAFEAARVCPNAKRSEWFGHKSFSAAVAVLELPDIKLSQHHLWNDAKHQPPAPTASPPAADVPETIALLMRALDFPRLAKDDWSPLFDTLALYAEQDHADDEEVTRWVSEKLAQDHGIDVPRGTVSYVVRGCQFGGVRLDGKTAPTADQLSIAFFNALLDRTAALGSPVTPEEEDTLADWLGLELID</sequence>
<evidence type="ECO:0000313" key="2">
    <source>
        <dbReference type="EMBL" id="MXO98414.1"/>
    </source>
</evidence>
<dbReference type="Pfam" id="PF01936">
    <property type="entry name" value="NYN"/>
    <property type="match status" value="1"/>
</dbReference>
<dbReference type="AlphaFoldDB" id="A0A6I4TRA4"/>
<dbReference type="PANTHER" id="PTHR35811:SF1">
    <property type="entry name" value="HTH OST-TYPE DOMAIN-CONTAINING PROTEIN"/>
    <property type="match status" value="1"/>
</dbReference>
<accession>A0A6I4TRA4</accession>
<reference evidence="2 3" key="1">
    <citation type="submission" date="2019-12" db="EMBL/GenBank/DDBJ databases">
        <title>Genomic-based taxomic classification of the family Erythrobacteraceae.</title>
        <authorList>
            <person name="Xu L."/>
        </authorList>
    </citation>
    <scope>NUCLEOTIDE SEQUENCE [LARGE SCALE GENOMIC DNA]</scope>
    <source>
        <strain evidence="2 3">S36</strain>
    </source>
</reference>
<dbReference type="OrthoDB" id="9783963at2"/>
<dbReference type="EMBL" id="WTYJ01000001">
    <property type="protein sequence ID" value="MXO98414.1"/>
    <property type="molecule type" value="Genomic_DNA"/>
</dbReference>
<organism evidence="2 3">
    <name type="scientific">Croceibacterium xixiisoli</name>
    <dbReference type="NCBI Taxonomy" id="1476466"/>
    <lineage>
        <taxon>Bacteria</taxon>
        <taxon>Pseudomonadati</taxon>
        <taxon>Pseudomonadota</taxon>
        <taxon>Alphaproteobacteria</taxon>
        <taxon>Sphingomonadales</taxon>
        <taxon>Erythrobacteraceae</taxon>
        <taxon>Croceibacterium</taxon>
    </lineage>
</organism>
<name>A0A6I4TRA4_9SPHN</name>
<dbReference type="RefSeq" id="WP_161390061.1">
    <property type="nucleotide sequence ID" value="NZ_JBHSCP010000001.1"/>
</dbReference>
<dbReference type="PANTHER" id="PTHR35811">
    <property type="entry name" value="SLR1870 PROTEIN"/>
    <property type="match status" value="1"/>
</dbReference>
<dbReference type="Proteomes" id="UP000469430">
    <property type="component" value="Unassembled WGS sequence"/>
</dbReference>
<proteinExistence type="predicted"/>
<keyword evidence="3" id="KW-1185">Reference proteome</keyword>
<dbReference type="GO" id="GO:0004540">
    <property type="term" value="F:RNA nuclease activity"/>
    <property type="evidence" value="ECO:0007669"/>
    <property type="project" value="InterPro"/>
</dbReference>
<evidence type="ECO:0000313" key="3">
    <source>
        <dbReference type="Proteomes" id="UP000469430"/>
    </source>
</evidence>